<keyword evidence="1" id="KW-1133">Transmembrane helix</keyword>
<keyword evidence="1" id="KW-0812">Transmembrane</keyword>
<evidence type="ECO:0000313" key="3">
    <source>
        <dbReference type="WBParaSite" id="PTRK_0001796900.1"/>
    </source>
</evidence>
<dbReference type="WBParaSite" id="PTRK_0001796900.1">
    <property type="protein sequence ID" value="PTRK_0001796900.1"/>
    <property type="gene ID" value="PTRK_0001796900"/>
</dbReference>
<evidence type="ECO:0000256" key="1">
    <source>
        <dbReference type="SAM" id="Phobius"/>
    </source>
</evidence>
<feature type="transmembrane region" description="Helical" evidence="1">
    <location>
        <begin position="113"/>
        <end position="137"/>
    </location>
</feature>
<sequence length="242" mass="28412">MMVNETNLFNSSTLSPEEIIEIAKIKLSSEEERISALKVYAVMCGFMFLAFVIFYCYKKCCNKKRTNSDYVLKKNLDYCVNIDNLDDSLESEILKKEKCENLIKIEKQQMEDYNYGILLIVFLFGFTFSILGIYYFYKNFNHAIKTTSENVSDGIPAHCTIVDNFDDLFGERVPFKEEYRTIIHVERPPKKDYTRYIALAIFLCGLIILAIIAYYCYKNFFLETDTISDEVESFTNIYQPFY</sequence>
<feature type="transmembrane region" description="Helical" evidence="1">
    <location>
        <begin position="196"/>
        <end position="217"/>
    </location>
</feature>
<proteinExistence type="predicted"/>
<reference evidence="3" key="1">
    <citation type="submission" date="2017-02" db="UniProtKB">
        <authorList>
            <consortium name="WormBaseParasite"/>
        </authorList>
    </citation>
    <scope>IDENTIFICATION</scope>
</reference>
<protein>
    <submittedName>
        <fullName evidence="3">Unspecified product</fullName>
    </submittedName>
</protein>
<dbReference type="Proteomes" id="UP000038045">
    <property type="component" value="Unplaced"/>
</dbReference>
<keyword evidence="2" id="KW-1185">Reference proteome</keyword>
<accession>A0A0N5A7I9</accession>
<evidence type="ECO:0000313" key="2">
    <source>
        <dbReference type="Proteomes" id="UP000038045"/>
    </source>
</evidence>
<dbReference type="AlphaFoldDB" id="A0A0N5A7I9"/>
<name>A0A0N5A7I9_PARTI</name>
<keyword evidence="1" id="KW-0472">Membrane</keyword>
<feature type="transmembrane region" description="Helical" evidence="1">
    <location>
        <begin position="37"/>
        <end position="57"/>
    </location>
</feature>
<organism evidence="2 3">
    <name type="scientific">Parastrongyloides trichosuri</name>
    <name type="common">Possum-specific nematode worm</name>
    <dbReference type="NCBI Taxonomy" id="131310"/>
    <lineage>
        <taxon>Eukaryota</taxon>
        <taxon>Metazoa</taxon>
        <taxon>Ecdysozoa</taxon>
        <taxon>Nematoda</taxon>
        <taxon>Chromadorea</taxon>
        <taxon>Rhabditida</taxon>
        <taxon>Tylenchina</taxon>
        <taxon>Panagrolaimomorpha</taxon>
        <taxon>Strongyloidoidea</taxon>
        <taxon>Strongyloididae</taxon>
        <taxon>Parastrongyloides</taxon>
    </lineage>
</organism>